<name>A0ABR2H5W6_9EUKA</name>
<feature type="region of interest" description="Disordered" evidence="1">
    <location>
        <begin position="22"/>
        <end position="76"/>
    </location>
</feature>
<accession>A0ABR2H5W6</accession>
<evidence type="ECO:0000256" key="1">
    <source>
        <dbReference type="SAM" id="MobiDB-lite"/>
    </source>
</evidence>
<organism evidence="2 3">
    <name type="scientific">Tritrichomonas musculus</name>
    <dbReference type="NCBI Taxonomy" id="1915356"/>
    <lineage>
        <taxon>Eukaryota</taxon>
        <taxon>Metamonada</taxon>
        <taxon>Parabasalia</taxon>
        <taxon>Tritrichomonadida</taxon>
        <taxon>Tritrichomonadidae</taxon>
        <taxon>Tritrichomonas</taxon>
    </lineage>
</organism>
<reference evidence="2 3" key="1">
    <citation type="submission" date="2024-04" db="EMBL/GenBank/DDBJ databases">
        <title>Tritrichomonas musculus Genome.</title>
        <authorList>
            <person name="Alves-Ferreira E."/>
            <person name="Grigg M."/>
            <person name="Lorenzi H."/>
            <person name="Galac M."/>
        </authorList>
    </citation>
    <scope>NUCLEOTIDE SEQUENCE [LARGE SCALE GENOMIC DNA]</scope>
    <source>
        <strain evidence="2 3">EAF2021</strain>
    </source>
</reference>
<sequence>MGCICSKHKPIDPEIAEIVNTANPTQKNQNTSKNNNPFEQQQQNDPNGQQINNNTNEQKQNNDPNKQLKDKNPKEQQQNIILNEQQRDNNPNDQSIINISKNKHLLRYKKPKNQFLNERNEYINYQTIIEIDMRGDDPNIVNPFEWIAHIRQTLLSALQNKVDYVCLIPERGFKYQQITADQIRYVKKKPFLRPLVLMTIKMCGFDCIFNNESGYYIICPISSYHQIAKEEYGPLFDLTMNDETIIKFFNVDPDVFRHMNNEKNRDKPVVKTFKHVRKNFINMPYICHMILASHYQHEELANTMAKKFLKYFNLSLPDNRVNENRDRAFEMSIVETLMNNYYYDRQFIEHVARDKAYDENKIVKILQRVNEIPDHFYSYFMELAELHPKLTVQSLLNLSKECAYDEEMMEYMITDSGITDFERVSNILNNYKALDSLRLKTRHFIELYGKMDMPKIVPTIKIDLSHAGYRKATRSLDRILNLLNSQTFGEIWLVFADENDETIEDIKKVCNLEEIRKFVIQKAEDDQIKIIPNKNQDCNCLQFFITNLRTNEDYNCDIEEEEVINEDSENEEEDNIIDIFENNNKDDININENSINDNIYVYDNNKDEIVRLKVNKFEDDIIIDNNVKDKDSNAENNNIDDNIIYDHNKGDNYLIQINHFDEDKKDDYFCDNNVDV</sequence>
<protein>
    <submittedName>
        <fullName evidence="2">Uncharacterized protein</fullName>
    </submittedName>
</protein>
<dbReference type="EMBL" id="JAPFFF010000041">
    <property type="protein sequence ID" value="KAK8841614.1"/>
    <property type="molecule type" value="Genomic_DNA"/>
</dbReference>
<keyword evidence="3" id="KW-1185">Reference proteome</keyword>
<gene>
    <name evidence="2" type="ORF">M9Y10_027239</name>
</gene>
<evidence type="ECO:0000313" key="3">
    <source>
        <dbReference type="Proteomes" id="UP001470230"/>
    </source>
</evidence>
<dbReference type="Proteomes" id="UP001470230">
    <property type="component" value="Unassembled WGS sequence"/>
</dbReference>
<evidence type="ECO:0000313" key="2">
    <source>
        <dbReference type="EMBL" id="KAK8841614.1"/>
    </source>
</evidence>
<proteinExistence type="predicted"/>
<feature type="compositionally biased region" description="Low complexity" evidence="1">
    <location>
        <begin position="23"/>
        <end position="65"/>
    </location>
</feature>
<comment type="caution">
    <text evidence="2">The sequence shown here is derived from an EMBL/GenBank/DDBJ whole genome shotgun (WGS) entry which is preliminary data.</text>
</comment>